<reference evidence="4" key="1">
    <citation type="journal article" date="2019" name="Int. J. Syst. Evol. Microbiol.">
        <title>The Global Catalogue of Microorganisms (GCM) 10K type strain sequencing project: providing services to taxonomists for standard genome sequencing and annotation.</title>
        <authorList>
            <consortium name="The Broad Institute Genomics Platform"/>
            <consortium name="The Broad Institute Genome Sequencing Center for Infectious Disease"/>
            <person name="Wu L."/>
            <person name="Ma J."/>
        </authorList>
    </citation>
    <scope>NUCLEOTIDE SEQUENCE [LARGE SCALE GENOMIC DNA]</scope>
    <source>
        <strain evidence="4">NBRC 108730</strain>
    </source>
</reference>
<protein>
    <recommendedName>
        <fullName evidence="2">DUF3459 domain-containing protein</fullName>
    </recommendedName>
</protein>
<proteinExistence type="predicted"/>
<evidence type="ECO:0000313" key="4">
    <source>
        <dbReference type="Proteomes" id="UP001157017"/>
    </source>
</evidence>
<dbReference type="EMBL" id="BSUZ01000001">
    <property type="protein sequence ID" value="GMA85229.1"/>
    <property type="molecule type" value="Genomic_DNA"/>
</dbReference>
<evidence type="ECO:0000313" key="3">
    <source>
        <dbReference type="EMBL" id="GMA85229.1"/>
    </source>
</evidence>
<name>A0ABQ6JBQ8_9ACTN</name>
<feature type="domain" description="DUF3459" evidence="2">
    <location>
        <begin position="41"/>
        <end position="80"/>
    </location>
</feature>
<dbReference type="InterPro" id="IPR022567">
    <property type="entry name" value="DUF3459"/>
</dbReference>
<dbReference type="Proteomes" id="UP001157017">
    <property type="component" value="Unassembled WGS sequence"/>
</dbReference>
<evidence type="ECO:0000256" key="1">
    <source>
        <dbReference type="SAM" id="MobiDB-lite"/>
    </source>
</evidence>
<sequence length="90" mass="10085">MLDWSEPAQSGHARTLRWYRDLIALRRDRPEAFDGDLTAVSVRHAGDDQPPWLVLRNHDLAVACNLSPEPQTVPVPGVDEPAARLGQQQH</sequence>
<accession>A0ABQ6JBQ8</accession>
<organism evidence="3 4">
    <name type="scientific">Angustibacter aerolatus</name>
    <dbReference type="NCBI Taxonomy" id="1162965"/>
    <lineage>
        <taxon>Bacteria</taxon>
        <taxon>Bacillati</taxon>
        <taxon>Actinomycetota</taxon>
        <taxon>Actinomycetes</taxon>
        <taxon>Kineosporiales</taxon>
        <taxon>Kineosporiaceae</taxon>
    </lineage>
</organism>
<comment type="caution">
    <text evidence="3">The sequence shown here is derived from an EMBL/GenBank/DDBJ whole genome shotgun (WGS) entry which is preliminary data.</text>
</comment>
<gene>
    <name evidence="3" type="ORF">GCM10025868_04790</name>
</gene>
<feature type="region of interest" description="Disordered" evidence="1">
    <location>
        <begin position="68"/>
        <end position="90"/>
    </location>
</feature>
<dbReference type="Pfam" id="PF11941">
    <property type="entry name" value="DUF3459"/>
    <property type="match status" value="1"/>
</dbReference>
<keyword evidence="4" id="KW-1185">Reference proteome</keyword>
<evidence type="ECO:0000259" key="2">
    <source>
        <dbReference type="Pfam" id="PF11941"/>
    </source>
</evidence>